<proteinExistence type="predicted"/>
<gene>
    <name evidence="1" type="ORF">A3K51_03365</name>
</gene>
<dbReference type="Proteomes" id="UP000178085">
    <property type="component" value="Unassembled WGS sequence"/>
</dbReference>
<dbReference type="InterPro" id="IPR027268">
    <property type="entry name" value="Peptidase_M4/M1_CTD_sf"/>
</dbReference>
<evidence type="ECO:0008006" key="3">
    <source>
        <dbReference type="Google" id="ProtNLM"/>
    </source>
</evidence>
<organism evidence="1 2">
    <name type="scientific">candidate division Kazan bacterium RIFCSPLOWO2_01_FULL_45_19</name>
    <dbReference type="NCBI Taxonomy" id="1798538"/>
    <lineage>
        <taxon>Bacteria</taxon>
        <taxon>Bacteria division Kazan-3B-28</taxon>
    </lineage>
</organism>
<name>A0A1F4NQY5_UNCK3</name>
<protein>
    <recommendedName>
        <fullName evidence="3">Peptidase MA-like domain-containing protein</fullName>
    </recommendedName>
</protein>
<dbReference type="SUPFAM" id="SSF55486">
    <property type="entry name" value="Metalloproteases ('zincins'), catalytic domain"/>
    <property type="match status" value="1"/>
</dbReference>
<evidence type="ECO:0000313" key="2">
    <source>
        <dbReference type="Proteomes" id="UP000178085"/>
    </source>
</evidence>
<dbReference type="AlphaFoldDB" id="A0A1F4NQY5"/>
<dbReference type="EMBL" id="METD01000001">
    <property type="protein sequence ID" value="OGB73831.1"/>
    <property type="molecule type" value="Genomic_DNA"/>
</dbReference>
<accession>A0A1F4NQY5</accession>
<dbReference type="Gene3D" id="1.10.390.10">
    <property type="entry name" value="Neutral Protease Domain 2"/>
    <property type="match status" value="1"/>
</dbReference>
<evidence type="ECO:0000313" key="1">
    <source>
        <dbReference type="EMBL" id="OGB73831.1"/>
    </source>
</evidence>
<sequence length="215" mass="25288">MMKSSILRVETVKGDKYEKYLLKCKKELDKWFGVSVNIPRVLFVQSRKEYNKIMGFKTEAWQVGNSENGVIYILDPKIYTKESDHKDIKRFWLVLKHEYVHLYWHQITKAWNPRWLNEGLACYLAGQEKKTPSQEVVIDVQEYFSHGGMFVYGLGYFWVNYLVKKFGKTKLLNLIKSVDADITAKKFEVKFKRIYGFGLDKKSLKGRIGSKQGFS</sequence>
<reference evidence="1 2" key="1">
    <citation type="journal article" date="2016" name="Nat. Commun.">
        <title>Thousands of microbial genomes shed light on interconnected biogeochemical processes in an aquifer system.</title>
        <authorList>
            <person name="Anantharaman K."/>
            <person name="Brown C.T."/>
            <person name="Hug L.A."/>
            <person name="Sharon I."/>
            <person name="Castelle C.J."/>
            <person name="Probst A.J."/>
            <person name="Thomas B.C."/>
            <person name="Singh A."/>
            <person name="Wilkins M.J."/>
            <person name="Karaoz U."/>
            <person name="Brodie E.L."/>
            <person name="Williams K.H."/>
            <person name="Hubbard S.S."/>
            <person name="Banfield J.F."/>
        </authorList>
    </citation>
    <scope>NUCLEOTIDE SEQUENCE [LARGE SCALE GENOMIC DNA]</scope>
</reference>
<comment type="caution">
    <text evidence="1">The sequence shown here is derived from an EMBL/GenBank/DDBJ whole genome shotgun (WGS) entry which is preliminary data.</text>
</comment>